<evidence type="ECO:0000256" key="4">
    <source>
        <dbReference type="RuleBase" id="RU004453"/>
    </source>
</evidence>
<protein>
    <recommendedName>
        <fullName evidence="6">GH18 domain-containing protein</fullName>
    </recommendedName>
</protein>
<dbReference type="OrthoDB" id="73875at2759"/>
<dbReference type="KEGG" id="spar:SPRG_07777"/>
<keyword evidence="2 3" id="KW-0326">Glycosidase</keyword>
<name>A0A067CKH4_SAPPC</name>
<dbReference type="RefSeq" id="XP_012202161.1">
    <property type="nucleotide sequence ID" value="XM_012346771.1"/>
</dbReference>
<dbReference type="InterPro" id="IPR001223">
    <property type="entry name" value="Glyco_hydro18_cat"/>
</dbReference>
<keyword evidence="5" id="KW-0472">Membrane</keyword>
<keyword evidence="8" id="KW-1185">Reference proteome</keyword>
<evidence type="ECO:0000256" key="1">
    <source>
        <dbReference type="ARBA" id="ARBA00022801"/>
    </source>
</evidence>
<accession>A0A067CKH4</accession>
<dbReference type="AlphaFoldDB" id="A0A067CKH4"/>
<reference evidence="7 8" key="1">
    <citation type="journal article" date="2013" name="PLoS Genet.">
        <title>Distinctive expansion of potential virulence genes in the genome of the oomycete fish pathogen Saprolegnia parasitica.</title>
        <authorList>
            <person name="Jiang R.H."/>
            <person name="de Bruijn I."/>
            <person name="Haas B.J."/>
            <person name="Belmonte R."/>
            <person name="Lobach L."/>
            <person name="Christie J."/>
            <person name="van den Ackerveken G."/>
            <person name="Bottin A."/>
            <person name="Bulone V."/>
            <person name="Diaz-Moreno S.M."/>
            <person name="Dumas B."/>
            <person name="Fan L."/>
            <person name="Gaulin E."/>
            <person name="Govers F."/>
            <person name="Grenville-Briggs L.J."/>
            <person name="Horner N.R."/>
            <person name="Levin J.Z."/>
            <person name="Mammella M."/>
            <person name="Meijer H.J."/>
            <person name="Morris P."/>
            <person name="Nusbaum C."/>
            <person name="Oome S."/>
            <person name="Phillips A.J."/>
            <person name="van Rooyen D."/>
            <person name="Rzeszutek E."/>
            <person name="Saraiva M."/>
            <person name="Secombes C.J."/>
            <person name="Seidl M.F."/>
            <person name="Snel B."/>
            <person name="Stassen J.H."/>
            <person name="Sykes S."/>
            <person name="Tripathy S."/>
            <person name="van den Berg H."/>
            <person name="Vega-Arreguin J.C."/>
            <person name="Wawra S."/>
            <person name="Young S.K."/>
            <person name="Zeng Q."/>
            <person name="Dieguez-Uribeondo J."/>
            <person name="Russ C."/>
            <person name="Tyler B.M."/>
            <person name="van West P."/>
        </authorList>
    </citation>
    <scope>NUCLEOTIDE SEQUENCE [LARGE SCALE GENOMIC DNA]</scope>
    <source>
        <strain evidence="7 8">CBS 223.65</strain>
    </source>
</reference>
<evidence type="ECO:0000256" key="3">
    <source>
        <dbReference type="RuleBase" id="RU000489"/>
    </source>
</evidence>
<evidence type="ECO:0000313" key="8">
    <source>
        <dbReference type="Proteomes" id="UP000030745"/>
    </source>
</evidence>
<evidence type="ECO:0000256" key="2">
    <source>
        <dbReference type="ARBA" id="ARBA00023295"/>
    </source>
</evidence>
<dbReference type="GO" id="GO:0008061">
    <property type="term" value="F:chitin binding"/>
    <property type="evidence" value="ECO:0007669"/>
    <property type="project" value="InterPro"/>
</dbReference>
<gene>
    <name evidence="7" type="ORF">SPRG_07777</name>
</gene>
<dbReference type="PROSITE" id="PS51910">
    <property type="entry name" value="GH18_2"/>
    <property type="match status" value="1"/>
</dbReference>
<dbReference type="GeneID" id="24130029"/>
<proteinExistence type="inferred from homology"/>
<evidence type="ECO:0000313" key="7">
    <source>
        <dbReference type="EMBL" id="KDO27066.1"/>
    </source>
</evidence>
<evidence type="ECO:0000256" key="5">
    <source>
        <dbReference type="SAM" id="Phobius"/>
    </source>
</evidence>
<dbReference type="VEuPathDB" id="FungiDB:SPRG_07777"/>
<keyword evidence="5" id="KW-0812">Transmembrane</keyword>
<organism evidence="7 8">
    <name type="scientific">Saprolegnia parasitica (strain CBS 223.65)</name>
    <dbReference type="NCBI Taxonomy" id="695850"/>
    <lineage>
        <taxon>Eukaryota</taxon>
        <taxon>Sar</taxon>
        <taxon>Stramenopiles</taxon>
        <taxon>Oomycota</taxon>
        <taxon>Saprolegniomycetes</taxon>
        <taxon>Saprolegniales</taxon>
        <taxon>Saprolegniaceae</taxon>
        <taxon>Saprolegnia</taxon>
    </lineage>
</organism>
<dbReference type="PROSITE" id="PS01095">
    <property type="entry name" value="GH18_1"/>
    <property type="match status" value="1"/>
</dbReference>
<dbReference type="OMA" id="YAKFAST"/>
<dbReference type="InterPro" id="IPR001579">
    <property type="entry name" value="Glyco_hydro_18_chit_AS"/>
</dbReference>
<keyword evidence="5" id="KW-1133">Transmembrane helix</keyword>
<comment type="similarity">
    <text evidence="4">Belongs to the glycosyl hydrolase 18 family.</text>
</comment>
<dbReference type="GO" id="GO:0005975">
    <property type="term" value="P:carbohydrate metabolic process"/>
    <property type="evidence" value="ECO:0007669"/>
    <property type="project" value="InterPro"/>
</dbReference>
<evidence type="ECO:0000259" key="6">
    <source>
        <dbReference type="PROSITE" id="PS51910"/>
    </source>
</evidence>
<dbReference type="InterPro" id="IPR011583">
    <property type="entry name" value="Chitinase_II/V-like_cat"/>
</dbReference>
<feature type="transmembrane region" description="Helical" evidence="5">
    <location>
        <begin position="12"/>
        <end position="31"/>
    </location>
</feature>
<dbReference type="Gene3D" id="3.20.20.80">
    <property type="entry name" value="Glycosidases"/>
    <property type="match status" value="1"/>
</dbReference>
<dbReference type="SUPFAM" id="SSF51445">
    <property type="entry name" value="(Trans)glycosidases"/>
    <property type="match status" value="1"/>
</dbReference>
<dbReference type="Proteomes" id="UP000030745">
    <property type="component" value="Unassembled WGS sequence"/>
</dbReference>
<sequence>MAKAASSGCHWWPLPILITVVAGASVGITYVTKTGVFGSGSSSSSNNAVVDGTVVSGNTTVPSTCKSRGSYLDGKTCKTCPGTKNGKSFAIFWESQTDGCLDFVKSEAAQYVTHVYWGFATIGTDGSVDQTFQGNDATLKACIAAMKNKCIKQYASIGGASVRANFLTINTPAAYAKFASTATSLVQKFGFDGVDIDDESGNLGAKGDWKTNAGPHVIGYLSALRKALDGLPLKSGEPKYIVTWDELPAAFDKTCNDAGGDYSRCFEPKILQYVDEVNNMMYNALSATMDGWLAAVPTTWATAIGKDKLLIGQCVGKGAGSGICGEYGDAPSPKQLVAAASAGANYKGAMLWTGSYDWVNGQGGVITSMGKAGNYGTGLK</sequence>
<feature type="domain" description="GH18" evidence="6">
    <location>
        <begin position="87"/>
        <end position="380"/>
    </location>
</feature>
<dbReference type="STRING" id="695850.A0A067CKH4"/>
<dbReference type="EMBL" id="KK583219">
    <property type="protein sequence ID" value="KDO27066.1"/>
    <property type="molecule type" value="Genomic_DNA"/>
</dbReference>
<dbReference type="GO" id="GO:0004553">
    <property type="term" value="F:hydrolase activity, hydrolyzing O-glycosyl compounds"/>
    <property type="evidence" value="ECO:0007669"/>
    <property type="project" value="InterPro"/>
</dbReference>
<dbReference type="InterPro" id="IPR017853">
    <property type="entry name" value="GH"/>
</dbReference>
<dbReference type="Pfam" id="PF00704">
    <property type="entry name" value="Glyco_hydro_18"/>
    <property type="match status" value="1"/>
</dbReference>
<keyword evidence="1 3" id="KW-0378">Hydrolase</keyword>
<dbReference type="SMART" id="SM00636">
    <property type="entry name" value="Glyco_18"/>
    <property type="match status" value="1"/>
</dbReference>